<protein>
    <submittedName>
        <fullName evidence="1">Leucine-rich repeat domain-containing protein</fullName>
    </submittedName>
</protein>
<dbReference type="Proteomes" id="UP001622612">
    <property type="component" value="Chromosome"/>
</dbReference>
<reference evidence="1" key="1">
    <citation type="submission" date="2021-11" db="EMBL/GenBank/DDBJ databases">
        <title>The first genome sequence of unculturable Mycoplasma faucium obtained by de novo assembly of metagenomic reads.</title>
        <authorList>
            <person name="Sabat A.J."/>
            <person name="Bathoorn E."/>
            <person name="Akkerboom V."/>
            <person name="Friedrich A.W."/>
        </authorList>
    </citation>
    <scope>NUCLEOTIDE SEQUENCE [LARGE SCALE GENOMIC DNA]</scope>
    <source>
        <strain evidence="1">UMCG-MFM1</strain>
    </source>
</reference>
<dbReference type="InterPro" id="IPR032675">
    <property type="entry name" value="LRR_dom_sf"/>
</dbReference>
<sequence length="1226" mass="137570">MKILRKKLKHIKVLASSLGIAVGVQFVAASVLLLRRFWQENKLAPYDWKAEFNKILRTNSTITKDLVKRFVNRPEIDEIILPPNVKELGDGVFSNFKHAKILKITKETGLIGKDAFKNMTSLEEVQIPDKSHIIGTNDLPDNVKIKYGNEEHTKATWKAKWNQENLTLEDSVISLSYNALKECDKIKTLDTNKVEQISANTLPNANLKELTLNDAIKQVIKKELFNPDFSIEKLNIGKALDVDELHNQLKQIKEIKHVKILETISKIDDNAFKDVNIKSIDLASTIKEIGKNAFENSKITEIDLKNTEIISEDAFNASQLKKVTFNSTLKSIKNRAFANCAFDNINFPDNIDDIADDAFAESSILNTLSIGKLLEKANIGKVISNFSMISNLTVKGNIEKIPSMSLANINVNTLTLENGIKEIERKAFDKATIKHLKFGDTIEKIYKSTNDQDDDGTFSNVTKIDTLEIGKGLQNCSDLHELFFYGKEKKFDRFVNLKLTSSIDSLDKSIWNSSIGSTTIRVKQIILNNKFTSLGNETFKNVLFSKINLNNILDLGKQNFVSCDTSLDLDFNEAMTKISDEAFMNTNCFDGSKTLNLKNVTEIGEKAFLNSSITKIDFNKVKKIGANAFENSKLFGELDFKNVEQIEDGAFKNCKYLTKTINGNISKIGKQSFYECSLLESVNLSNPDLKEIGDEAFYKCKKLENINLESVETFGTSSFEECKSLDNINLKNAVNIKARAFKDCAGMQNIGEFQREVRIENHAFYGDINLLKVKLEKIIELGEYSFYNCTIMSAAGKFNDAIKEIPKSCFSGCSYIGELDFNNVEILHEWSFTNSTGLKITNTKKLRKIDRAALLNACKKDEIETFDTDSLEEIGEDGCGFMNVRKLNLKNLKKIDRGAFRASSLEEVEDFEKSAIKEIPENCFAFAGKLRSINLSNVESIKQRAFAENEKLENVDLSKVKKLGLEAFIKAKKIKKVDLSSLDQDSIYSRTFQSCELLKEVILPNKVNNIDPEAFSSCSTLEKINLENISTIARQAFYSNVLLKKINLQSIQSLGREAFANDENLSEVTLGDRLTSIGESAFESTTSLKTIDLKNVKLIDKKAFKDSGLETIDFKNVLTIGENAFENVNFKQLDTLKFNNKTTIKTEAFKNVKFKANAKIDFTNKNSTIGEKSFYGIKNVESILNGNQVTSVGNKAFAKSALSGKGLTKENTFPNATEFGNDVFAA</sequence>
<dbReference type="RefSeq" id="WP_405311505.1">
    <property type="nucleotide sequence ID" value="NZ_CP088155.1"/>
</dbReference>
<dbReference type="InterPro" id="IPR026906">
    <property type="entry name" value="LRR_5"/>
</dbReference>
<dbReference type="Gene3D" id="3.80.10.10">
    <property type="entry name" value="Ribonuclease Inhibitor"/>
    <property type="match status" value="6"/>
</dbReference>
<evidence type="ECO:0000313" key="2">
    <source>
        <dbReference type="Proteomes" id="UP001622612"/>
    </source>
</evidence>
<dbReference type="InterPro" id="IPR053139">
    <property type="entry name" value="Surface_bspA-like"/>
</dbReference>
<dbReference type="SUPFAM" id="SSF52058">
    <property type="entry name" value="L domain-like"/>
    <property type="match status" value="3"/>
</dbReference>
<proteinExistence type="predicted"/>
<accession>A0ABZ2TQI7</accession>
<name>A0ABZ2TQI7_9BACT</name>
<dbReference type="PANTHER" id="PTHR45661:SF3">
    <property type="entry name" value="IG-LIKE DOMAIN-CONTAINING PROTEIN"/>
    <property type="match status" value="1"/>
</dbReference>
<organism evidence="1 2">
    <name type="scientific">Metamycoplasma faucium</name>
    <dbReference type="NCBI Taxonomy" id="56142"/>
    <lineage>
        <taxon>Bacteria</taxon>
        <taxon>Bacillati</taxon>
        <taxon>Mycoplasmatota</taxon>
        <taxon>Mycoplasmoidales</taxon>
        <taxon>Metamycoplasmataceae</taxon>
        <taxon>Metamycoplasma</taxon>
    </lineage>
</organism>
<dbReference type="EMBL" id="CP088155">
    <property type="protein sequence ID" value="WYM97196.1"/>
    <property type="molecule type" value="Genomic_DNA"/>
</dbReference>
<evidence type="ECO:0000313" key="1">
    <source>
        <dbReference type="EMBL" id="WYM97196.1"/>
    </source>
</evidence>
<gene>
    <name evidence="1" type="ORF">LQ356_03285</name>
</gene>
<dbReference type="PANTHER" id="PTHR45661">
    <property type="entry name" value="SURFACE ANTIGEN"/>
    <property type="match status" value="1"/>
</dbReference>
<dbReference type="Pfam" id="PF13306">
    <property type="entry name" value="LRR_5"/>
    <property type="match status" value="7"/>
</dbReference>
<keyword evidence="2" id="KW-1185">Reference proteome</keyword>